<dbReference type="SMART" id="SM00317">
    <property type="entry name" value="SET"/>
    <property type="match status" value="1"/>
</dbReference>
<gene>
    <name evidence="2" type="ORF">C0630_06400</name>
</gene>
<dbReference type="Pfam" id="PF00856">
    <property type="entry name" value="SET"/>
    <property type="match status" value="1"/>
</dbReference>
<proteinExistence type="predicted"/>
<dbReference type="GO" id="GO:0008168">
    <property type="term" value="F:methyltransferase activity"/>
    <property type="evidence" value="ECO:0007669"/>
    <property type="project" value="UniProtKB-KW"/>
</dbReference>
<comment type="caution">
    <text evidence="2">The sequence shown here is derived from an EMBL/GenBank/DDBJ whole genome shotgun (WGS) entry which is preliminary data.</text>
</comment>
<evidence type="ECO:0000259" key="1">
    <source>
        <dbReference type="PROSITE" id="PS50280"/>
    </source>
</evidence>
<evidence type="ECO:0000313" key="3">
    <source>
        <dbReference type="Proteomes" id="UP000235015"/>
    </source>
</evidence>
<dbReference type="InterPro" id="IPR046341">
    <property type="entry name" value="SET_dom_sf"/>
</dbReference>
<protein>
    <submittedName>
        <fullName evidence="2">SET domain-containing protein-lysine N-methyltransferase</fullName>
    </submittedName>
</protein>
<dbReference type="SUPFAM" id="SSF82199">
    <property type="entry name" value="SET domain"/>
    <property type="match status" value="1"/>
</dbReference>
<evidence type="ECO:0000313" key="2">
    <source>
        <dbReference type="EMBL" id="PLX62461.1"/>
    </source>
</evidence>
<dbReference type="STRING" id="1111735.GCA_000428045_01069"/>
<dbReference type="Gene3D" id="2.170.270.10">
    <property type="entry name" value="SET domain"/>
    <property type="match status" value="1"/>
</dbReference>
<name>A0A2N6CYQ3_9GAMM</name>
<feature type="domain" description="SET" evidence="1">
    <location>
        <begin position="14"/>
        <end position="111"/>
    </location>
</feature>
<dbReference type="AlphaFoldDB" id="A0A2N6CYQ3"/>
<dbReference type="GO" id="GO:0032259">
    <property type="term" value="P:methylation"/>
    <property type="evidence" value="ECO:0007669"/>
    <property type="project" value="UniProtKB-KW"/>
</dbReference>
<keyword evidence="2" id="KW-0489">Methyltransferase</keyword>
<keyword evidence="2" id="KW-0808">Transferase</keyword>
<reference evidence="2 3" key="1">
    <citation type="submission" date="2017-11" db="EMBL/GenBank/DDBJ databases">
        <title>Genome-resolved metagenomics identifies genetic mobility, metabolic interactions, and unexpected diversity in perchlorate-reducing communities.</title>
        <authorList>
            <person name="Barnum T.P."/>
            <person name="Figueroa I.A."/>
            <person name="Carlstrom C.I."/>
            <person name="Lucas L.N."/>
            <person name="Engelbrektson A.L."/>
            <person name="Coates J.D."/>
        </authorList>
    </citation>
    <scope>NUCLEOTIDE SEQUENCE [LARGE SCALE GENOMIC DNA]</scope>
    <source>
        <strain evidence="2">BM301</strain>
    </source>
</reference>
<dbReference type="Proteomes" id="UP000235015">
    <property type="component" value="Unassembled WGS sequence"/>
</dbReference>
<organism evidence="2 3">
    <name type="scientific">Sedimenticola selenatireducens</name>
    <dbReference type="NCBI Taxonomy" id="191960"/>
    <lineage>
        <taxon>Bacteria</taxon>
        <taxon>Pseudomonadati</taxon>
        <taxon>Pseudomonadota</taxon>
        <taxon>Gammaproteobacteria</taxon>
        <taxon>Chromatiales</taxon>
        <taxon>Sedimenticolaceae</taxon>
        <taxon>Sedimenticola</taxon>
    </lineage>
</organism>
<dbReference type="PROSITE" id="PS50280">
    <property type="entry name" value="SET"/>
    <property type="match status" value="1"/>
</dbReference>
<accession>A0A2N6CYQ3</accession>
<dbReference type="EMBL" id="PKUN01000005">
    <property type="protein sequence ID" value="PLX62461.1"/>
    <property type="molecule type" value="Genomic_DNA"/>
</dbReference>
<dbReference type="InterPro" id="IPR001214">
    <property type="entry name" value="SET_dom"/>
</dbReference>
<sequence length="118" mass="13375">MPLPLRLRNSELRGLIYVAPSKIHGKGVFARQELSKGEYIGTYHGPVARRNGTYVLWVYEQDDDENAIGCSGKNLLRYLNHKIPGNAEFDGFDLYARVTIRPDEEITFDYGAEWPVSG</sequence>
<dbReference type="RefSeq" id="WP_273438384.1">
    <property type="nucleotide sequence ID" value="NZ_PKUN01000005.1"/>
</dbReference>